<sequence length="107" mass="12482">MTKVIAMQHNSHLQRCHWGTAPATTVPFSRRTCDDVEEPHDPPSGPCHRDRKNRFMPAEPPQPPAATPRRPRVHVTPEELERFGEEEQVRTAWDESRLRDEQPPHHR</sequence>
<protein>
    <submittedName>
        <fullName evidence="2">Uncharacterized protein</fullName>
    </submittedName>
</protein>
<evidence type="ECO:0000313" key="3">
    <source>
        <dbReference type="Proteomes" id="UP000465240"/>
    </source>
</evidence>
<feature type="region of interest" description="Disordered" evidence="1">
    <location>
        <begin position="34"/>
        <end position="107"/>
    </location>
</feature>
<accession>A0ABQ1C3Y3</accession>
<keyword evidence="3" id="KW-1185">Reference proteome</keyword>
<evidence type="ECO:0000256" key="1">
    <source>
        <dbReference type="SAM" id="MobiDB-lite"/>
    </source>
</evidence>
<comment type="caution">
    <text evidence="2">The sequence shown here is derived from an EMBL/GenBank/DDBJ whole genome shotgun (WGS) entry which is preliminary data.</text>
</comment>
<feature type="compositionally biased region" description="Basic and acidic residues" evidence="1">
    <location>
        <begin position="75"/>
        <end position="107"/>
    </location>
</feature>
<dbReference type="EMBL" id="BLKX01000001">
    <property type="protein sequence ID" value="GFG79153.1"/>
    <property type="molecule type" value="Genomic_DNA"/>
</dbReference>
<organism evidence="2 3">
    <name type="scientific">Mycobacterium paragordonae</name>
    <dbReference type="NCBI Taxonomy" id="1389713"/>
    <lineage>
        <taxon>Bacteria</taxon>
        <taxon>Bacillati</taxon>
        <taxon>Actinomycetota</taxon>
        <taxon>Actinomycetes</taxon>
        <taxon>Mycobacteriales</taxon>
        <taxon>Mycobacteriaceae</taxon>
        <taxon>Mycobacterium</taxon>
    </lineage>
</organism>
<name>A0ABQ1C3Y3_9MYCO</name>
<evidence type="ECO:0000313" key="2">
    <source>
        <dbReference type="EMBL" id="GFG79153.1"/>
    </source>
</evidence>
<gene>
    <name evidence="2" type="ORF">MPRG_24290</name>
</gene>
<proteinExistence type="predicted"/>
<dbReference type="Proteomes" id="UP000465240">
    <property type="component" value="Unassembled WGS sequence"/>
</dbReference>
<reference evidence="2 3" key="1">
    <citation type="journal article" date="2019" name="Emerg. Microbes Infect.">
        <title>Comprehensive subspecies identification of 175 nontuberculous mycobacteria species based on 7547 genomic profiles.</title>
        <authorList>
            <person name="Matsumoto Y."/>
            <person name="Kinjo T."/>
            <person name="Motooka D."/>
            <person name="Nabeya D."/>
            <person name="Jung N."/>
            <person name="Uechi K."/>
            <person name="Horii T."/>
            <person name="Iida T."/>
            <person name="Fujita J."/>
            <person name="Nakamura S."/>
        </authorList>
    </citation>
    <scope>NUCLEOTIDE SEQUENCE [LARGE SCALE GENOMIC DNA]</scope>
    <source>
        <strain evidence="2 3">JCM 18565</strain>
    </source>
</reference>